<evidence type="ECO:0000313" key="2">
    <source>
        <dbReference type="EMBL" id="PWF27635.1"/>
    </source>
</evidence>
<sequence length="100" mass="10719">MIHEIPLTDTTGQHDCGCSETFDMEFDVRPVPHAIRHGAVFGALSSLKVGSGFVLIAPHDPKPLLAQIADRYGDAIEVGYVDRAGDGVGVRLFKSRATAE</sequence>
<comment type="caution">
    <text evidence="2">The sequence shown here is derived from an EMBL/GenBank/DDBJ whole genome shotgun (WGS) entry which is preliminary data.</text>
</comment>
<reference evidence="3" key="1">
    <citation type="submission" date="2018-05" db="EMBL/GenBank/DDBJ databases">
        <authorList>
            <person name="Li Y."/>
        </authorList>
    </citation>
    <scope>NUCLEOTIDE SEQUENCE [LARGE SCALE GENOMIC DNA]</scope>
    <source>
        <strain evidence="3">sk1b4</strain>
    </source>
</reference>
<protein>
    <recommendedName>
        <fullName evidence="1">DUF2249 domain-containing protein</fullName>
    </recommendedName>
</protein>
<dbReference type="OrthoDB" id="8451629at2"/>
<accession>A0A2V1KB22</accession>
<dbReference type="EMBL" id="QETB01000001">
    <property type="protein sequence ID" value="PWF27635.1"/>
    <property type="molecule type" value="Genomic_DNA"/>
</dbReference>
<evidence type="ECO:0000313" key="3">
    <source>
        <dbReference type="Proteomes" id="UP000245283"/>
    </source>
</evidence>
<name>A0A2V1KB22_9ACTO</name>
<dbReference type="AlphaFoldDB" id="A0A2V1KB22"/>
<keyword evidence="3" id="KW-1185">Reference proteome</keyword>
<feature type="domain" description="DUF2249" evidence="1">
    <location>
        <begin position="25"/>
        <end position="91"/>
    </location>
</feature>
<dbReference type="RefSeq" id="WP_109093130.1">
    <property type="nucleotide sequence ID" value="NZ_CAMELQ010000054.1"/>
</dbReference>
<gene>
    <name evidence="2" type="ORF">DD236_04465</name>
</gene>
<proteinExistence type="predicted"/>
<organism evidence="2 3">
    <name type="scientific">Ancrocorticia populi</name>
    <dbReference type="NCBI Taxonomy" id="2175228"/>
    <lineage>
        <taxon>Bacteria</taxon>
        <taxon>Bacillati</taxon>
        <taxon>Actinomycetota</taxon>
        <taxon>Actinomycetes</taxon>
        <taxon>Actinomycetales</taxon>
        <taxon>Actinomycetaceae</taxon>
        <taxon>Ancrocorticia</taxon>
    </lineage>
</organism>
<evidence type="ECO:0000259" key="1">
    <source>
        <dbReference type="Pfam" id="PF10006"/>
    </source>
</evidence>
<dbReference type="Pfam" id="PF10006">
    <property type="entry name" value="DUF2249"/>
    <property type="match status" value="1"/>
</dbReference>
<dbReference type="Proteomes" id="UP000245283">
    <property type="component" value="Unassembled WGS sequence"/>
</dbReference>
<dbReference type="InterPro" id="IPR018720">
    <property type="entry name" value="DUF2249"/>
</dbReference>